<evidence type="ECO:0000313" key="10">
    <source>
        <dbReference type="EMBL" id="KAF4097586.1"/>
    </source>
</evidence>
<name>A0A7J6BRK2_9TELE</name>
<feature type="transmembrane region" description="Helical" evidence="9">
    <location>
        <begin position="56"/>
        <end position="76"/>
    </location>
</feature>
<feature type="transmembrane region" description="Helical" evidence="9">
    <location>
        <begin position="162"/>
        <end position="183"/>
    </location>
</feature>
<keyword evidence="3" id="KW-0813">Transport</keyword>
<evidence type="ECO:0000256" key="5">
    <source>
        <dbReference type="ARBA" id="ARBA00022989"/>
    </source>
</evidence>
<proteinExistence type="inferred from homology"/>
<evidence type="ECO:0000256" key="3">
    <source>
        <dbReference type="ARBA" id="ARBA00022448"/>
    </source>
</evidence>
<protein>
    <submittedName>
        <fullName evidence="10">Uncharacterized protein</fullName>
    </submittedName>
</protein>
<comment type="subcellular location">
    <subcellularLocation>
        <location evidence="1">Membrane</location>
        <topology evidence="1">Multi-pass membrane protein</topology>
    </subcellularLocation>
</comment>
<dbReference type="GO" id="GO:0005886">
    <property type="term" value="C:plasma membrane"/>
    <property type="evidence" value="ECO:0007669"/>
    <property type="project" value="TreeGrafter"/>
</dbReference>
<evidence type="ECO:0000256" key="1">
    <source>
        <dbReference type="ARBA" id="ARBA00004141"/>
    </source>
</evidence>
<sequence length="198" mass="22403">MAAVAQLASTIRGGLSKSVFFCTFPANLLLIPLEILADHKFSCPCDSQMNTPLTGLIFSAPAIFLLALMLLYYWHVKYVKKEKQKTPINLLLGTFPPILWIILLLIDGEYVACSKTDWKGEYVFDDKLKIKWCKPTEMIPGRNETTLQKQTLGYINHSQRDGFIVLLSYSVLIIVVVSFTCCLNAKEPEELSQEEDHL</sequence>
<dbReference type="PANTHER" id="PTHR32261:SF4">
    <property type="entry name" value="CALCIUM HOMEOSTASIS MODULATOR PROTEIN 6"/>
    <property type="match status" value="1"/>
</dbReference>
<dbReference type="GO" id="GO:1904669">
    <property type="term" value="P:ATP export"/>
    <property type="evidence" value="ECO:0007669"/>
    <property type="project" value="UniProtKB-ARBA"/>
</dbReference>
<keyword evidence="8" id="KW-0407">Ion channel</keyword>
<dbReference type="InterPro" id="IPR029569">
    <property type="entry name" value="CALHM"/>
</dbReference>
<evidence type="ECO:0000256" key="9">
    <source>
        <dbReference type="SAM" id="Phobius"/>
    </source>
</evidence>
<accession>A0A7J6BRK2</accession>
<dbReference type="GO" id="GO:0005261">
    <property type="term" value="F:monoatomic cation channel activity"/>
    <property type="evidence" value="ECO:0007669"/>
    <property type="project" value="TreeGrafter"/>
</dbReference>
<comment type="similarity">
    <text evidence="2">Belongs to the CALHM family.</text>
</comment>
<dbReference type="AlphaFoldDB" id="A0A7J6BRK2"/>
<reference evidence="10 11" key="1">
    <citation type="submission" date="2020-04" db="EMBL/GenBank/DDBJ databases">
        <title>Chromosome-level genome assembly of a cyprinid fish Onychostoma macrolepis by integration of Nanopore Sequencing, Bionano and Hi-C technology.</title>
        <authorList>
            <person name="Wang D."/>
        </authorList>
    </citation>
    <scope>NUCLEOTIDE SEQUENCE [LARGE SCALE GENOMIC DNA]</scope>
    <source>
        <strain evidence="10">SWU-2019</strain>
        <tissue evidence="10">Muscle</tissue>
    </source>
</reference>
<evidence type="ECO:0000256" key="8">
    <source>
        <dbReference type="ARBA" id="ARBA00023303"/>
    </source>
</evidence>
<keyword evidence="6" id="KW-0406">Ion transport</keyword>
<gene>
    <name evidence="10" type="ORF">G5714_021594</name>
</gene>
<organism evidence="10 11">
    <name type="scientific">Onychostoma macrolepis</name>
    <dbReference type="NCBI Taxonomy" id="369639"/>
    <lineage>
        <taxon>Eukaryota</taxon>
        <taxon>Metazoa</taxon>
        <taxon>Chordata</taxon>
        <taxon>Craniata</taxon>
        <taxon>Vertebrata</taxon>
        <taxon>Euteleostomi</taxon>
        <taxon>Actinopterygii</taxon>
        <taxon>Neopterygii</taxon>
        <taxon>Teleostei</taxon>
        <taxon>Ostariophysi</taxon>
        <taxon>Cypriniformes</taxon>
        <taxon>Cyprinidae</taxon>
        <taxon>Acrossocheilinae</taxon>
        <taxon>Onychostoma</taxon>
    </lineage>
</organism>
<evidence type="ECO:0000256" key="4">
    <source>
        <dbReference type="ARBA" id="ARBA00022692"/>
    </source>
</evidence>
<dbReference type="Proteomes" id="UP000579812">
    <property type="component" value="Unassembled WGS sequence"/>
</dbReference>
<dbReference type="Pfam" id="PF14798">
    <property type="entry name" value="Ca_hom_mod"/>
    <property type="match status" value="1"/>
</dbReference>
<keyword evidence="5 9" id="KW-1133">Transmembrane helix</keyword>
<dbReference type="EMBL" id="JAAMOB010000022">
    <property type="protein sequence ID" value="KAF4097586.1"/>
    <property type="molecule type" value="Genomic_DNA"/>
</dbReference>
<evidence type="ECO:0000313" key="11">
    <source>
        <dbReference type="Proteomes" id="UP000579812"/>
    </source>
</evidence>
<keyword evidence="4 9" id="KW-0812">Transmembrane</keyword>
<keyword evidence="11" id="KW-1185">Reference proteome</keyword>
<evidence type="ECO:0000256" key="7">
    <source>
        <dbReference type="ARBA" id="ARBA00023136"/>
    </source>
</evidence>
<comment type="caution">
    <text evidence="10">The sequence shown here is derived from an EMBL/GenBank/DDBJ whole genome shotgun (WGS) entry which is preliminary data.</text>
</comment>
<dbReference type="PANTHER" id="PTHR32261">
    <property type="entry name" value="CALCIUM HOMEOSTASIS MODULATOR PROTEIN"/>
    <property type="match status" value="1"/>
</dbReference>
<evidence type="ECO:0000256" key="2">
    <source>
        <dbReference type="ARBA" id="ARBA00008497"/>
    </source>
</evidence>
<keyword evidence="7 9" id="KW-0472">Membrane</keyword>
<evidence type="ECO:0000256" key="6">
    <source>
        <dbReference type="ARBA" id="ARBA00023065"/>
    </source>
</evidence>
<feature type="transmembrane region" description="Helical" evidence="9">
    <location>
        <begin position="88"/>
        <end position="106"/>
    </location>
</feature>